<reference evidence="1" key="1">
    <citation type="submission" date="2021-01" db="EMBL/GenBank/DDBJ databases">
        <authorList>
            <person name="Sun Q."/>
        </authorList>
    </citation>
    <scope>NUCLEOTIDE SEQUENCE</scope>
    <source>
        <strain evidence="1">YIM B02566</strain>
    </source>
</reference>
<protein>
    <submittedName>
        <fullName evidence="1">Uncharacterized protein</fullName>
    </submittedName>
</protein>
<organism evidence="1 2">
    <name type="scientific">Taklimakanibacter albus</name>
    <dbReference type="NCBI Taxonomy" id="2800327"/>
    <lineage>
        <taxon>Bacteria</taxon>
        <taxon>Pseudomonadati</taxon>
        <taxon>Pseudomonadota</taxon>
        <taxon>Alphaproteobacteria</taxon>
        <taxon>Hyphomicrobiales</taxon>
        <taxon>Aestuariivirgaceae</taxon>
        <taxon>Taklimakanibacter</taxon>
    </lineage>
</organism>
<sequence>MAISARPAWVAGLILVLTIAAPVSARAQDGDDRFIDHAVRQIACAYPPDPTAMLLYLNKTKRIDLKKGARVDSETCWSLRPPLAIEGVRFTHICASAEDPLLIELFPRLYYRGPGTSAGTGLRLITNAERPALDEWIKRINERAMVKGDTKLVVGAPSFAEGKAEVSCNSRSFLGD</sequence>
<evidence type="ECO:0000313" key="2">
    <source>
        <dbReference type="Proteomes" id="UP000616151"/>
    </source>
</evidence>
<dbReference type="Proteomes" id="UP000616151">
    <property type="component" value="Unassembled WGS sequence"/>
</dbReference>
<gene>
    <name evidence="1" type="ORF">JHL16_07610</name>
</gene>
<keyword evidence="2" id="KW-1185">Reference proteome</keyword>
<evidence type="ECO:0000313" key="1">
    <source>
        <dbReference type="EMBL" id="MBK1866217.1"/>
    </source>
</evidence>
<comment type="caution">
    <text evidence="1">The sequence shown here is derived from an EMBL/GenBank/DDBJ whole genome shotgun (WGS) entry which is preliminary data.</text>
</comment>
<name>A0ACC5R0N0_9HYPH</name>
<proteinExistence type="predicted"/>
<dbReference type="EMBL" id="JAENHL010000006">
    <property type="protein sequence ID" value="MBK1866217.1"/>
    <property type="molecule type" value="Genomic_DNA"/>
</dbReference>
<accession>A0ACC5R0N0</accession>